<organism evidence="1">
    <name type="scientific">marine metagenome</name>
    <dbReference type="NCBI Taxonomy" id="408172"/>
    <lineage>
        <taxon>unclassified sequences</taxon>
        <taxon>metagenomes</taxon>
        <taxon>ecological metagenomes</taxon>
    </lineage>
</organism>
<name>A0A382MJF7_9ZZZZ</name>
<accession>A0A382MJF7</accession>
<feature type="non-terminal residue" evidence="1">
    <location>
        <position position="49"/>
    </location>
</feature>
<dbReference type="EMBL" id="UINC01094135">
    <property type="protein sequence ID" value="SVC49114.1"/>
    <property type="molecule type" value="Genomic_DNA"/>
</dbReference>
<feature type="non-terminal residue" evidence="1">
    <location>
        <position position="1"/>
    </location>
</feature>
<gene>
    <name evidence="1" type="ORF">METZ01_LOCUS301968</name>
</gene>
<proteinExistence type="predicted"/>
<evidence type="ECO:0000313" key="1">
    <source>
        <dbReference type="EMBL" id="SVC49114.1"/>
    </source>
</evidence>
<reference evidence="1" key="1">
    <citation type="submission" date="2018-05" db="EMBL/GenBank/DDBJ databases">
        <authorList>
            <person name="Lanie J.A."/>
            <person name="Ng W.-L."/>
            <person name="Kazmierczak K.M."/>
            <person name="Andrzejewski T.M."/>
            <person name="Davidsen T.M."/>
            <person name="Wayne K.J."/>
            <person name="Tettelin H."/>
            <person name="Glass J.I."/>
            <person name="Rusch D."/>
            <person name="Podicherti R."/>
            <person name="Tsui H.-C.T."/>
            <person name="Winkler M.E."/>
        </authorList>
    </citation>
    <scope>NUCLEOTIDE SEQUENCE</scope>
</reference>
<protein>
    <submittedName>
        <fullName evidence="1">Uncharacterized protein</fullName>
    </submittedName>
</protein>
<sequence length="49" mass="5113">VPLLTVLVTAMTIVVMGQQPESLSVTPVKEGLFYINGVGGNVGVRVTPM</sequence>
<dbReference type="AlphaFoldDB" id="A0A382MJF7"/>